<keyword evidence="4" id="KW-1185">Reference proteome</keyword>
<dbReference type="GeneID" id="20670181"/>
<dbReference type="Proteomes" id="UP000030671">
    <property type="component" value="Unassembled WGS sequence"/>
</dbReference>
<organism evidence="3 4">
    <name type="scientific">Heterobasidion irregulare (strain TC 32-1)</name>
    <dbReference type="NCBI Taxonomy" id="747525"/>
    <lineage>
        <taxon>Eukaryota</taxon>
        <taxon>Fungi</taxon>
        <taxon>Dikarya</taxon>
        <taxon>Basidiomycota</taxon>
        <taxon>Agaricomycotina</taxon>
        <taxon>Agaricomycetes</taxon>
        <taxon>Russulales</taxon>
        <taxon>Bondarzewiaceae</taxon>
        <taxon>Heterobasidion</taxon>
        <taxon>Heterobasidion annosum species complex</taxon>
    </lineage>
</organism>
<feature type="non-terminal residue" evidence="3">
    <location>
        <position position="1"/>
    </location>
</feature>
<feature type="chain" id="PRO_5004844086" evidence="2">
    <location>
        <begin position="29"/>
        <end position="657"/>
    </location>
</feature>
<evidence type="ECO:0000313" key="3">
    <source>
        <dbReference type="EMBL" id="ETW82482.1"/>
    </source>
</evidence>
<evidence type="ECO:0000313" key="4">
    <source>
        <dbReference type="Proteomes" id="UP000030671"/>
    </source>
</evidence>
<feature type="signal peptide" evidence="2">
    <location>
        <begin position="1"/>
        <end position="28"/>
    </location>
</feature>
<reference evidence="3 4" key="1">
    <citation type="journal article" date="2012" name="New Phytol.">
        <title>Insight into trade-off between wood decay and parasitism from the genome of a fungal forest pathogen.</title>
        <authorList>
            <person name="Olson A."/>
            <person name="Aerts A."/>
            <person name="Asiegbu F."/>
            <person name="Belbahri L."/>
            <person name="Bouzid O."/>
            <person name="Broberg A."/>
            <person name="Canback B."/>
            <person name="Coutinho P.M."/>
            <person name="Cullen D."/>
            <person name="Dalman K."/>
            <person name="Deflorio G."/>
            <person name="van Diepen L.T."/>
            <person name="Dunand C."/>
            <person name="Duplessis S."/>
            <person name="Durling M."/>
            <person name="Gonthier P."/>
            <person name="Grimwood J."/>
            <person name="Fossdal C.G."/>
            <person name="Hansson D."/>
            <person name="Henrissat B."/>
            <person name="Hietala A."/>
            <person name="Himmelstrand K."/>
            <person name="Hoffmeister D."/>
            <person name="Hogberg N."/>
            <person name="James T.Y."/>
            <person name="Karlsson M."/>
            <person name="Kohler A."/>
            <person name="Kues U."/>
            <person name="Lee Y.H."/>
            <person name="Lin Y.C."/>
            <person name="Lind M."/>
            <person name="Lindquist E."/>
            <person name="Lombard V."/>
            <person name="Lucas S."/>
            <person name="Lunden K."/>
            <person name="Morin E."/>
            <person name="Murat C."/>
            <person name="Park J."/>
            <person name="Raffaello T."/>
            <person name="Rouze P."/>
            <person name="Salamov A."/>
            <person name="Schmutz J."/>
            <person name="Solheim H."/>
            <person name="Stahlberg J."/>
            <person name="Velez H."/>
            <person name="de Vries R.P."/>
            <person name="Wiebenga A."/>
            <person name="Woodward S."/>
            <person name="Yakovlev I."/>
            <person name="Garbelotto M."/>
            <person name="Martin F."/>
            <person name="Grigoriev I.V."/>
            <person name="Stenlid J."/>
        </authorList>
    </citation>
    <scope>NUCLEOTIDE SEQUENCE [LARGE SCALE GENOMIC DNA]</scope>
    <source>
        <strain evidence="3 4">TC 32-1</strain>
    </source>
</reference>
<gene>
    <name evidence="3" type="ORF">HETIRDRAFT_314971</name>
</gene>
<dbReference type="Pfam" id="PF20414">
    <property type="entry name" value="DUF6698"/>
    <property type="match status" value="1"/>
</dbReference>
<dbReference type="InterPro" id="IPR046521">
    <property type="entry name" value="DUF6698"/>
</dbReference>
<dbReference type="HOGENOM" id="CLU_027547_0_0_1"/>
<feature type="compositionally biased region" description="Basic and acidic residues" evidence="1">
    <location>
        <begin position="590"/>
        <end position="612"/>
    </location>
</feature>
<evidence type="ECO:0000256" key="1">
    <source>
        <dbReference type="SAM" id="MobiDB-lite"/>
    </source>
</evidence>
<name>W4K9H0_HETIT</name>
<dbReference type="EMBL" id="KI925457">
    <property type="protein sequence ID" value="ETW82482.1"/>
    <property type="molecule type" value="Genomic_DNA"/>
</dbReference>
<dbReference type="AlphaFoldDB" id="W4K9H0"/>
<keyword evidence="2" id="KW-0732">Signal</keyword>
<dbReference type="KEGG" id="hir:HETIRDRAFT_314971"/>
<feature type="compositionally biased region" description="Low complexity" evidence="1">
    <location>
        <begin position="568"/>
        <end position="580"/>
    </location>
</feature>
<feature type="compositionally biased region" description="Polar residues" evidence="1">
    <location>
        <begin position="505"/>
        <end position="516"/>
    </location>
</feature>
<sequence>QSCDCSTCHDLIIWSSLLLSLSLSPCLIDPLPPTILTQTWNIQGMSRTQRERCQNVPQKTHTAHRKAQHNTSKLIFFYSCMMIKTSTRAPHAESHVELISMKISMTSSVSACAYNMGARQDWTRNRAAMIIPDTLLMIFIYRQKDQKTYLKIFKQALNLIPGLRAKAKFEGNKDSFHALLDMMIKSSSNAHAVDMMHMKKFVAEYAALDLVMQPLKLALVLANKCDCGFSHLMLACLLCPNKYLASFDKNFTGTWNKLKSNEIKVLVKHWPTFVYKDYQYNPSNHKKGLFCGHLLICAWCAIYIGPSAARLGPNSMIARTKSGNAKLHGTNIVTLQTIVYATCQACFAISSIEMWSPDDSTFNYPIFYRWIVELFERYQADKWTKDTLAWWNKTVFGDESGCAIPNSGGESDTDRSNSEWEDLHTLCCERRAIEEEKSAQAASLDTGAQISATPLLGPALEASNLTTAALNMLTTMASCMNAPGADNTDHTMMTSSSSPPPLRQLATQSSRHGQSNQRMLLRILDEDEDKDEDMYLDGRPRGILSKSPMHYKEDGTVCQSRKHKTLMDNNSDTANNNTSSVAHRSCKPRCLVEEDDKHEHDNHNHDNHDNHDNMVPQSHKCTAAHAQYDDDSSHTPKARKAKMNASTTSTSKGKGRS</sequence>
<dbReference type="RefSeq" id="XP_009544842.1">
    <property type="nucleotide sequence ID" value="XM_009546547.1"/>
</dbReference>
<proteinExistence type="predicted"/>
<feature type="region of interest" description="Disordered" evidence="1">
    <location>
        <begin position="484"/>
        <end position="516"/>
    </location>
</feature>
<protein>
    <submittedName>
        <fullName evidence="3">Uncharacterized protein</fullName>
    </submittedName>
</protein>
<feature type="region of interest" description="Disordered" evidence="1">
    <location>
        <begin position="532"/>
        <end position="657"/>
    </location>
</feature>
<dbReference type="eggNOG" id="ENOG502SSGZ">
    <property type="taxonomic scope" value="Eukaryota"/>
</dbReference>
<evidence type="ECO:0000256" key="2">
    <source>
        <dbReference type="SAM" id="SignalP"/>
    </source>
</evidence>
<dbReference type="InParanoid" id="W4K9H0"/>
<accession>W4K9H0</accession>
<dbReference type="OrthoDB" id="3160134at2759"/>